<dbReference type="CDD" id="cd06588">
    <property type="entry name" value="PhnB_like"/>
    <property type="match status" value="1"/>
</dbReference>
<feature type="domain" description="Glyoxalase/fosfomycin resistance/dioxygenase" evidence="1">
    <location>
        <begin position="9"/>
        <end position="130"/>
    </location>
</feature>
<dbReference type="InterPro" id="IPR028973">
    <property type="entry name" value="PhnB-like"/>
</dbReference>
<proteinExistence type="predicted"/>
<dbReference type="OrthoDB" id="9795306at2"/>
<dbReference type="PANTHER" id="PTHR33990:SF1">
    <property type="entry name" value="PROTEIN YJDN"/>
    <property type="match status" value="1"/>
</dbReference>
<dbReference type="KEGG" id="mbah:HYN46_11795"/>
<dbReference type="AlphaFoldDB" id="A0A345P853"/>
<evidence type="ECO:0000313" key="2">
    <source>
        <dbReference type="EMBL" id="AXI03462.1"/>
    </source>
</evidence>
<sequence length="136" mass="15237">MELNIYLSFKGQCEAAFNFYAKVLGGSITMKFTHKDSPMAAETAPEWLDKIMHMRMEIGQSVLMGADMPEGHQVTPQGFNASLQIKDPAEAERVFAGLAENGTIHMPIAETFWAQRFGMLVDQFGIPWMINCEKSM</sequence>
<keyword evidence="3" id="KW-1185">Reference proteome</keyword>
<name>A0A345P853_9GAMM</name>
<accession>A0A345P853</accession>
<dbReference type="Pfam" id="PF00903">
    <property type="entry name" value="Glyoxalase"/>
    <property type="match status" value="1"/>
</dbReference>
<gene>
    <name evidence="2" type="ORF">HYN46_11795</name>
</gene>
<dbReference type="RefSeq" id="WP_114899570.1">
    <property type="nucleotide sequence ID" value="NZ_CP031222.1"/>
</dbReference>
<dbReference type="Proteomes" id="UP000253940">
    <property type="component" value="Chromosome"/>
</dbReference>
<evidence type="ECO:0000313" key="3">
    <source>
        <dbReference type="Proteomes" id="UP000253940"/>
    </source>
</evidence>
<dbReference type="InterPro" id="IPR029068">
    <property type="entry name" value="Glyas_Bleomycin-R_OHBP_Dase"/>
</dbReference>
<organism evidence="2 3">
    <name type="scientific">Aquirhabdus parva</name>
    <dbReference type="NCBI Taxonomy" id="2283318"/>
    <lineage>
        <taxon>Bacteria</taxon>
        <taxon>Pseudomonadati</taxon>
        <taxon>Pseudomonadota</taxon>
        <taxon>Gammaproteobacteria</taxon>
        <taxon>Moraxellales</taxon>
        <taxon>Moraxellaceae</taxon>
        <taxon>Aquirhabdus</taxon>
    </lineage>
</organism>
<reference evidence="2 3" key="1">
    <citation type="submission" date="2018-07" db="EMBL/GenBank/DDBJ databases">
        <title>Genome sequencing of Moraxellaceae gen. HYN0046.</title>
        <authorList>
            <person name="Kim M."/>
            <person name="Yi H."/>
        </authorList>
    </citation>
    <scope>NUCLEOTIDE SEQUENCE [LARGE SCALE GENOMIC DNA]</scope>
    <source>
        <strain evidence="2 3">HYN0046</strain>
    </source>
</reference>
<dbReference type="Gene3D" id="3.10.180.10">
    <property type="entry name" value="2,3-Dihydroxybiphenyl 1,2-Dioxygenase, domain 1"/>
    <property type="match status" value="1"/>
</dbReference>
<evidence type="ECO:0000259" key="1">
    <source>
        <dbReference type="Pfam" id="PF00903"/>
    </source>
</evidence>
<dbReference type="InterPro" id="IPR004360">
    <property type="entry name" value="Glyas_Fos-R_dOase_dom"/>
</dbReference>
<dbReference type="EMBL" id="CP031222">
    <property type="protein sequence ID" value="AXI03462.1"/>
    <property type="molecule type" value="Genomic_DNA"/>
</dbReference>
<protein>
    <submittedName>
        <fullName evidence="2">VOC family protein</fullName>
    </submittedName>
</protein>
<dbReference type="PANTHER" id="PTHR33990">
    <property type="entry name" value="PROTEIN YJDN-RELATED"/>
    <property type="match status" value="1"/>
</dbReference>
<dbReference type="SUPFAM" id="SSF54593">
    <property type="entry name" value="Glyoxalase/Bleomycin resistance protein/Dihydroxybiphenyl dioxygenase"/>
    <property type="match status" value="1"/>
</dbReference>